<dbReference type="InterPro" id="IPR032710">
    <property type="entry name" value="NTF2-like_dom_sf"/>
</dbReference>
<evidence type="ECO:0000256" key="7">
    <source>
        <dbReference type="ARBA" id="ARBA00022884"/>
    </source>
</evidence>
<dbReference type="CDD" id="cd14342">
    <property type="entry name" value="UBA_TAP-C"/>
    <property type="match status" value="1"/>
</dbReference>
<evidence type="ECO:0000256" key="3">
    <source>
        <dbReference type="ARBA" id="ARBA00022448"/>
    </source>
</evidence>
<keyword evidence="13" id="KW-1185">Reference proteome</keyword>
<dbReference type="GO" id="GO:0016973">
    <property type="term" value="P:poly(A)+ mRNA export from nucleus"/>
    <property type="evidence" value="ECO:0007669"/>
    <property type="project" value="TreeGrafter"/>
</dbReference>
<evidence type="ECO:0000313" key="12">
    <source>
        <dbReference type="EMBL" id="KAJ6635040.1"/>
    </source>
</evidence>
<dbReference type="SUPFAM" id="SSF46934">
    <property type="entry name" value="UBA-like"/>
    <property type="match status" value="1"/>
</dbReference>
<dbReference type="SUPFAM" id="SSF54427">
    <property type="entry name" value="NTF2-like"/>
    <property type="match status" value="1"/>
</dbReference>
<dbReference type="GO" id="GO:0003723">
    <property type="term" value="F:RNA binding"/>
    <property type="evidence" value="ECO:0007669"/>
    <property type="project" value="UniProtKB-KW"/>
</dbReference>
<feature type="region of interest" description="Disordered" evidence="9">
    <location>
        <begin position="102"/>
        <end position="125"/>
    </location>
</feature>
<organism evidence="12 13">
    <name type="scientific">Pseudolycoriella hygida</name>
    <dbReference type="NCBI Taxonomy" id="35572"/>
    <lineage>
        <taxon>Eukaryota</taxon>
        <taxon>Metazoa</taxon>
        <taxon>Ecdysozoa</taxon>
        <taxon>Arthropoda</taxon>
        <taxon>Hexapoda</taxon>
        <taxon>Insecta</taxon>
        <taxon>Pterygota</taxon>
        <taxon>Neoptera</taxon>
        <taxon>Endopterygota</taxon>
        <taxon>Diptera</taxon>
        <taxon>Nematocera</taxon>
        <taxon>Sciaroidea</taxon>
        <taxon>Sciaridae</taxon>
        <taxon>Pseudolycoriella</taxon>
    </lineage>
</organism>
<dbReference type="GO" id="GO:0005635">
    <property type="term" value="C:nuclear envelope"/>
    <property type="evidence" value="ECO:0007669"/>
    <property type="project" value="UniProtKB-ARBA"/>
</dbReference>
<dbReference type="InterPro" id="IPR012677">
    <property type="entry name" value="Nucleotide-bd_a/b_plait_sf"/>
</dbReference>
<dbReference type="InterPro" id="IPR001611">
    <property type="entry name" value="Leu-rich_rpt"/>
</dbReference>
<dbReference type="PROSITE" id="PS51450">
    <property type="entry name" value="LRR"/>
    <property type="match status" value="1"/>
</dbReference>
<dbReference type="FunFam" id="3.80.10.10:FF:000384">
    <property type="entry name" value="Nuclear RNA export factor 1"/>
    <property type="match status" value="1"/>
</dbReference>
<comment type="similarity">
    <text evidence="2">Belongs to the NXF family.</text>
</comment>
<dbReference type="Pfam" id="PF24048">
    <property type="entry name" value="LRR_NXF1-5"/>
    <property type="match status" value="1"/>
</dbReference>
<sequence length="636" mass="72305">MPKRNNVRVENRVWNRNQNNDNRYNGNQFVEHDDRAENLGKQMIRSKNTRRVSFKPSGAGGTGGRQFNNKQKNLNMAIKATIDEDDDMVDFPVGLNRDGNYHRNPNARFRRRGSPIPRTGHGPPGMRKLISGTSGWFLVTIPHGQKYDKEYVLRELQTLVTPDPFIPYYVKVESSAISFYLDDIKIAQALLNGDRSISLPDGFKMMIKVRCSIPQVQIDANLKEKMKLAMSKRYTPATKALDLTKFHRDVDLKEVFCGLFRPTIMLAAIDIIAENIPDLEALDLSDNKIHLLDHFKCLSKKLPCLKILHMADNKIISPNALDALKECQLVDLVLKGNPLRHRIRDETVYVSEIRKKFPKLLRLDFVNLPPPMGFDIPDEISIPSPKASYLCNHNGADIVRQFLEQYFIIFDSNNRQPLLDAYHEHAMFSLTVTHNSQQGQRLGSYLPHNRNIVRIKDYDARNRHLKCGRLPVVSFLSELPATQHDPHSFAVDLSLFTSKLILLTVTGLYRDKSKPSENICSFQRILAIVPSGSGFCIKNEMLHINNPTMAQIKAAFKSNAPSNAAPVAAPPTTTAPPSMDDATKLQMIQLMSQRSNMNLEWSEKCLMETNWDFDRAAFVFTELNNQQKIPPEAFAK</sequence>
<evidence type="ECO:0000256" key="8">
    <source>
        <dbReference type="ARBA" id="ARBA00023242"/>
    </source>
</evidence>
<evidence type="ECO:0000256" key="9">
    <source>
        <dbReference type="SAM" id="MobiDB-lite"/>
    </source>
</evidence>
<reference evidence="12" key="1">
    <citation type="submission" date="2022-07" db="EMBL/GenBank/DDBJ databases">
        <authorList>
            <person name="Trinca V."/>
            <person name="Uliana J.V.C."/>
            <person name="Torres T.T."/>
            <person name="Ward R.J."/>
            <person name="Monesi N."/>
        </authorList>
    </citation>
    <scope>NUCLEOTIDE SEQUENCE</scope>
    <source>
        <strain evidence="12">HSMRA1968</strain>
        <tissue evidence="12">Whole embryos</tissue>
    </source>
</reference>
<dbReference type="FunFam" id="3.10.450.50:FF:000004">
    <property type="entry name" value="Nuclear RNA export factor 1"/>
    <property type="match status" value="1"/>
</dbReference>
<dbReference type="Pfam" id="PF22602">
    <property type="entry name" value="NXF_NTF2"/>
    <property type="match status" value="1"/>
</dbReference>
<dbReference type="InterPro" id="IPR030217">
    <property type="entry name" value="NXF_fam"/>
</dbReference>
<dbReference type="PROSITE" id="PS51281">
    <property type="entry name" value="TAP_C"/>
    <property type="match status" value="1"/>
</dbReference>
<dbReference type="InterPro" id="IPR002075">
    <property type="entry name" value="NTF2_dom"/>
</dbReference>
<dbReference type="InterPro" id="IPR035979">
    <property type="entry name" value="RBD_domain_sf"/>
</dbReference>
<dbReference type="SMART" id="SM00804">
    <property type="entry name" value="TAP_C"/>
    <property type="match status" value="1"/>
</dbReference>
<dbReference type="OrthoDB" id="25872at2759"/>
<dbReference type="Gene3D" id="3.80.10.10">
    <property type="entry name" value="Ribonuclease Inhibitor"/>
    <property type="match status" value="1"/>
</dbReference>
<dbReference type="SUPFAM" id="SSF54928">
    <property type="entry name" value="RNA-binding domain, RBD"/>
    <property type="match status" value="1"/>
</dbReference>
<dbReference type="EMBL" id="WJQU01000004">
    <property type="protein sequence ID" value="KAJ6635040.1"/>
    <property type="molecule type" value="Genomic_DNA"/>
</dbReference>
<feature type="region of interest" description="Disordered" evidence="9">
    <location>
        <begin position="51"/>
        <end position="70"/>
    </location>
</feature>
<name>A0A9Q0MPX9_9DIPT</name>
<evidence type="ECO:0000259" key="11">
    <source>
        <dbReference type="PROSITE" id="PS51281"/>
    </source>
</evidence>
<keyword evidence="8" id="KW-0539">Nucleus</keyword>
<dbReference type="InterPro" id="IPR032675">
    <property type="entry name" value="LRR_dom_sf"/>
</dbReference>
<dbReference type="Gene3D" id="3.10.450.50">
    <property type="match status" value="1"/>
</dbReference>
<evidence type="ECO:0000256" key="5">
    <source>
        <dbReference type="ARBA" id="ARBA00022737"/>
    </source>
</evidence>
<dbReference type="Pfam" id="PF09162">
    <property type="entry name" value="Tap-RNA_bind"/>
    <property type="match status" value="1"/>
</dbReference>
<dbReference type="InterPro" id="IPR015245">
    <property type="entry name" value="Tap_RNA-bd"/>
</dbReference>
<protein>
    <submittedName>
        <fullName evidence="12">Nuclear RNA export factor 1</fullName>
    </submittedName>
</protein>
<dbReference type="Pfam" id="PF03943">
    <property type="entry name" value="TAP_C"/>
    <property type="match status" value="1"/>
</dbReference>
<dbReference type="InterPro" id="IPR009060">
    <property type="entry name" value="UBA-like_sf"/>
</dbReference>
<evidence type="ECO:0000313" key="13">
    <source>
        <dbReference type="Proteomes" id="UP001151699"/>
    </source>
</evidence>
<keyword evidence="6" id="KW-0509">mRNA transport</keyword>
<dbReference type="AlphaFoldDB" id="A0A9Q0MPX9"/>
<dbReference type="InterPro" id="IPR005637">
    <property type="entry name" value="TAP_C_dom"/>
</dbReference>
<evidence type="ECO:0000256" key="6">
    <source>
        <dbReference type="ARBA" id="ARBA00022816"/>
    </source>
</evidence>
<dbReference type="Proteomes" id="UP001151699">
    <property type="component" value="Chromosome C"/>
</dbReference>
<feature type="domain" description="NTF2" evidence="10">
    <location>
        <begin position="398"/>
        <end position="544"/>
    </location>
</feature>
<dbReference type="SUPFAM" id="SSF52058">
    <property type="entry name" value="L domain-like"/>
    <property type="match status" value="1"/>
</dbReference>
<dbReference type="GO" id="GO:0005654">
    <property type="term" value="C:nucleoplasm"/>
    <property type="evidence" value="ECO:0007669"/>
    <property type="project" value="UniProtKB-SubCell"/>
</dbReference>
<dbReference type="InterPro" id="IPR057125">
    <property type="entry name" value="NXF1/2/3/5-like_LRR"/>
</dbReference>
<keyword evidence="4" id="KW-0433">Leucine-rich repeat</keyword>
<evidence type="ECO:0000256" key="1">
    <source>
        <dbReference type="ARBA" id="ARBA00004642"/>
    </source>
</evidence>
<dbReference type="FunFam" id="1.10.8.10:FF:000018">
    <property type="entry name" value="Nuclear RNA export factor 1"/>
    <property type="match status" value="1"/>
</dbReference>
<proteinExistence type="inferred from homology"/>
<comment type="caution">
    <text evidence="12">The sequence shown here is derived from an EMBL/GenBank/DDBJ whole genome shotgun (WGS) entry which is preliminary data.</text>
</comment>
<dbReference type="PROSITE" id="PS50177">
    <property type="entry name" value="NTF2_DOMAIN"/>
    <property type="match status" value="1"/>
</dbReference>
<gene>
    <name evidence="12" type="primary">sbr_1</name>
    <name evidence="12" type="ORF">Bhyg_13622</name>
</gene>
<keyword evidence="7" id="KW-0694">RNA-binding</keyword>
<dbReference type="InterPro" id="IPR018222">
    <property type="entry name" value="Nuclear_transport_factor_2_euk"/>
</dbReference>
<accession>A0A9Q0MPX9</accession>
<dbReference type="Gene3D" id="1.10.8.10">
    <property type="entry name" value="DNA helicase RuvA subunit, C-terminal domain"/>
    <property type="match status" value="1"/>
</dbReference>
<evidence type="ECO:0000256" key="4">
    <source>
        <dbReference type="ARBA" id="ARBA00022614"/>
    </source>
</evidence>
<feature type="domain" description="TAP-C" evidence="11">
    <location>
        <begin position="582"/>
        <end position="636"/>
    </location>
</feature>
<dbReference type="GO" id="GO:0005737">
    <property type="term" value="C:cytoplasm"/>
    <property type="evidence" value="ECO:0007669"/>
    <property type="project" value="InterPro"/>
</dbReference>
<dbReference type="Gene3D" id="3.30.70.330">
    <property type="match status" value="1"/>
</dbReference>
<comment type="subcellular location">
    <subcellularLocation>
        <location evidence="1">Nucleus</location>
        <location evidence="1">Nucleoplasm</location>
    </subcellularLocation>
</comment>
<evidence type="ECO:0000256" key="2">
    <source>
        <dbReference type="ARBA" id="ARBA00009285"/>
    </source>
</evidence>
<evidence type="ECO:0000259" key="10">
    <source>
        <dbReference type="PROSITE" id="PS50177"/>
    </source>
</evidence>
<dbReference type="PANTHER" id="PTHR10662">
    <property type="entry name" value="NUCLEAR RNA EXPORT FACTOR"/>
    <property type="match status" value="1"/>
</dbReference>
<keyword evidence="5" id="KW-0677">Repeat</keyword>
<dbReference type="PANTHER" id="PTHR10662:SF22">
    <property type="entry name" value="NUCLEAR RNA EXPORT FACTOR 1"/>
    <property type="match status" value="1"/>
</dbReference>
<keyword evidence="3" id="KW-0813">Transport</keyword>